<organism evidence="1 2">
    <name type="scientific">Pararcticibacter amylolyticus</name>
    <dbReference type="NCBI Taxonomy" id="2173175"/>
    <lineage>
        <taxon>Bacteria</taxon>
        <taxon>Pseudomonadati</taxon>
        <taxon>Bacteroidota</taxon>
        <taxon>Sphingobacteriia</taxon>
        <taxon>Sphingobacteriales</taxon>
        <taxon>Sphingobacteriaceae</taxon>
        <taxon>Pararcticibacter</taxon>
    </lineage>
</organism>
<protein>
    <submittedName>
        <fullName evidence="1">Uncharacterized protein</fullName>
    </submittedName>
</protein>
<dbReference type="EMBL" id="QEAS01000008">
    <property type="protein sequence ID" value="PWG80654.1"/>
    <property type="molecule type" value="Genomic_DNA"/>
</dbReference>
<sequence>MKVGRQFNTLTFEEYMFFIDNHKKYSDFNTLGLYRSLIENPRLDENQRILVRDYANKKFEKTFQFLQVKDPWTFIKVKTLGLELTKSDKDELWRMIVINQEKILRDKRIKHRNFGEYSKHNCGYETCPMNGMMIKQGSYFAEYEMCIGNVNKRLREERAKDRKLDRKRASLIINKELDLSTREK</sequence>
<gene>
    <name evidence="1" type="ORF">DDR33_11570</name>
</gene>
<evidence type="ECO:0000313" key="2">
    <source>
        <dbReference type="Proteomes" id="UP000245647"/>
    </source>
</evidence>
<name>A0A2U2PHC8_9SPHI</name>
<comment type="caution">
    <text evidence="1">The sequence shown here is derived from an EMBL/GenBank/DDBJ whole genome shotgun (WGS) entry which is preliminary data.</text>
</comment>
<proteinExistence type="predicted"/>
<dbReference type="Proteomes" id="UP000245647">
    <property type="component" value="Unassembled WGS sequence"/>
</dbReference>
<accession>A0A2U2PHC8</accession>
<dbReference type="OrthoDB" id="8606671at2"/>
<keyword evidence="2" id="KW-1185">Reference proteome</keyword>
<dbReference type="AlphaFoldDB" id="A0A2U2PHC8"/>
<evidence type="ECO:0000313" key="1">
    <source>
        <dbReference type="EMBL" id="PWG80654.1"/>
    </source>
</evidence>
<reference evidence="1 2" key="1">
    <citation type="submission" date="2018-04" db="EMBL/GenBank/DDBJ databases">
        <title>Pedobacter chongqingensis sp. nov., isolated from a rottenly hemp rope.</title>
        <authorList>
            <person name="Cai Y."/>
        </authorList>
    </citation>
    <scope>NUCLEOTIDE SEQUENCE [LARGE SCALE GENOMIC DNA]</scope>
    <source>
        <strain evidence="1 2">FJ4-8</strain>
    </source>
</reference>
<dbReference type="RefSeq" id="WP_109415941.1">
    <property type="nucleotide sequence ID" value="NZ_QEAS01000008.1"/>
</dbReference>